<name>A0A016VH23_9BILA</name>
<sequence length="74" mass="8453">MLPLDHINYHSIFLIVYTDAHAARLGCCDMIPCCIKARYDCYLGPFIIVIACEYKLAIKLNHRTATTAVHSRNR</sequence>
<reference evidence="2" key="1">
    <citation type="journal article" date="2015" name="Nat. Genet.">
        <title>The genome and transcriptome of the zoonotic hookworm Ancylostoma ceylanicum identify infection-specific gene families.</title>
        <authorList>
            <person name="Schwarz E.M."/>
            <person name="Hu Y."/>
            <person name="Antoshechkin I."/>
            <person name="Miller M.M."/>
            <person name="Sternberg P.W."/>
            <person name="Aroian R.V."/>
        </authorList>
    </citation>
    <scope>NUCLEOTIDE SEQUENCE</scope>
    <source>
        <strain evidence="2">HY135</strain>
    </source>
</reference>
<proteinExistence type="predicted"/>
<evidence type="ECO:0000313" key="1">
    <source>
        <dbReference type="EMBL" id="EYC26332.1"/>
    </source>
</evidence>
<accession>A0A016VH23</accession>
<protein>
    <submittedName>
        <fullName evidence="1">Uncharacterized protein</fullName>
    </submittedName>
</protein>
<evidence type="ECO:0000313" key="2">
    <source>
        <dbReference type="Proteomes" id="UP000024635"/>
    </source>
</evidence>
<comment type="caution">
    <text evidence="1">The sequence shown here is derived from an EMBL/GenBank/DDBJ whole genome shotgun (WGS) entry which is preliminary data.</text>
</comment>
<keyword evidence="2" id="KW-1185">Reference proteome</keyword>
<dbReference type="Proteomes" id="UP000024635">
    <property type="component" value="Unassembled WGS sequence"/>
</dbReference>
<dbReference type="AlphaFoldDB" id="A0A016VH23"/>
<gene>
    <name evidence="1" type="primary">Acey_s0010.g1095</name>
    <name evidence="1" type="ORF">Y032_0010g1095</name>
</gene>
<organism evidence="1 2">
    <name type="scientific">Ancylostoma ceylanicum</name>
    <dbReference type="NCBI Taxonomy" id="53326"/>
    <lineage>
        <taxon>Eukaryota</taxon>
        <taxon>Metazoa</taxon>
        <taxon>Ecdysozoa</taxon>
        <taxon>Nematoda</taxon>
        <taxon>Chromadorea</taxon>
        <taxon>Rhabditida</taxon>
        <taxon>Rhabditina</taxon>
        <taxon>Rhabditomorpha</taxon>
        <taxon>Strongyloidea</taxon>
        <taxon>Ancylostomatidae</taxon>
        <taxon>Ancylostomatinae</taxon>
        <taxon>Ancylostoma</taxon>
    </lineage>
</organism>
<dbReference type="EMBL" id="JARK01001346">
    <property type="protein sequence ID" value="EYC26332.1"/>
    <property type="molecule type" value="Genomic_DNA"/>
</dbReference>